<dbReference type="FunFam" id="1.10.510.10:FF:000016">
    <property type="entry name" value="Somatic embryogenesis receptor-like kinase 1"/>
    <property type="match status" value="1"/>
</dbReference>
<keyword evidence="6" id="KW-0808">Transferase</keyword>
<keyword evidence="9" id="KW-0677">Repeat</keyword>
<dbReference type="InterPro" id="IPR001245">
    <property type="entry name" value="Ser-Thr/Tyr_kinase_cat_dom"/>
</dbReference>
<accession>A0ABD1N6P6</accession>
<evidence type="ECO:0000256" key="10">
    <source>
        <dbReference type="ARBA" id="ARBA00022741"/>
    </source>
</evidence>
<comment type="catalytic activity">
    <reaction evidence="18">
        <text>L-seryl-[protein] + ATP = O-phospho-L-seryl-[protein] + ADP + H(+)</text>
        <dbReference type="Rhea" id="RHEA:17989"/>
        <dbReference type="Rhea" id="RHEA-COMP:9863"/>
        <dbReference type="Rhea" id="RHEA-COMP:11604"/>
        <dbReference type="ChEBI" id="CHEBI:15378"/>
        <dbReference type="ChEBI" id="CHEBI:29999"/>
        <dbReference type="ChEBI" id="CHEBI:30616"/>
        <dbReference type="ChEBI" id="CHEBI:83421"/>
        <dbReference type="ChEBI" id="CHEBI:456216"/>
        <dbReference type="EC" id="2.7.11.1"/>
    </reaction>
</comment>
<sequence>MSDPNNLIRSWDSTLVTPCWWDHVTCNAENSVIRVDLGDANLSGLLVPQLGQLQNLQYFFKNNPLLNQTVPTPPAPTLQQNPSDFCDLTQPRRFSLRDLQIATDNFHRKNLIGRGKFGMVYKGRLINGEPVAIKRLNQKHKYTERSLIRFQVELEISSMIVHPNLLRLHGFCMTPTERLLVYPFMVNGSVASSLRDRSESQPPLDWHKRKRIALGAARGLAYLHDHCDPMVIHRDVKASNIFLDEENEAVVGDFGLVRLMNHKDTHVTSPVCGTIGHVPPEYLSSGKTSEKTDVFGYGVTLLEIITGRRAFDLARLADDDDLLFLDWIKVLKDKRLETLVDADLEGNFEEKEVKELIQVALLCIQSSPLKRPKMSEVVRMLEGEGLAEKWDKWLQNEDIIQQNLHIVDMNSTSNISPDEPSGPMIFELEEIV</sequence>
<comment type="subcellular location">
    <subcellularLocation>
        <location evidence="1">Membrane</location>
        <topology evidence="1">Single-pass type I membrane protein</topology>
    </subcellularLocation>
</comment>
<dbReference type="PROSITE" id="PS50011">
    <property type="entry name" value="PROTEIN_KINASE_DOM"/>
    <property type="match status" value="1"/>
</dbReference>
<evidence type="ECO:0000256" key="3">
    <source>
        <dbReference type="ARBA" id="ARBA00012513"/>
    </source>
</evidence>
<feature type="binding site" evidence="19">
    <location>
        <position position="134"/>
    </location>
    <ligand>
        <name>ATP</name>
        <dbReference type="ChEBI" id="CHEBI:30616"/>
    </ligand>
</feature>
<evidence type="ECO:0000313" key="22">
    <source>
        <dbReference type="EMBL" id="KAL2343779.1"/>
    </source>
</evidence>
<dbReference type="PROSITE" id="PS00107">
    <property type="entry name" value="PROTEIN_KINASE_ATP"/>
    <property type="match status" value="1"/>
</dbReference>
<dbReference type="EMBL" id="JBGMDY010000002">
    <property type="protein sequence ID" value="KAL2343779.1"/>
    <property type="molecule type" value="Genomic_DNA"/>
</dbReference>
<evidence type="ECO:0000256" key="11">
    <source>
        <dbReference type="ARBA" id="ARBA00022777"/>
    </source>
</evidence>
<comment type="caution">
    <text evidence="22">The sequence shown here is derived from an EMBL/GenBank/DDBJ whole genome shotgun (WGS) entry which is preliminary data.</text>
</comment>
<keyword evidence="12 19" id="KW-0067">ATP-binding</keyword>
<evidence type="ECO:0000256" key="19">
    <source>
        <dbReference type="PROSITE-ProRule" id="PRU10141"/>
    </source>
</evidence>
<dbReference type="EC" id="2.7.11.1" evidence="3"/>
<dbReference type="GO" id="GO:0016020">
    <property type="term" value="C:membrane"/>
    <property type="evidence" value="ECO:0007669"/>
    <property type="project" value="UniProtKB-SubCell"/>
</dbReference>
<evidence type="ECO:0000256" key="4">
    <source>
        <dbReference type="ARBA" id="ARBA00022527"/>
    </source>
</evidence>
<organism evidence="22 23">
    <name type="scientific">Flemingia macrophylla</name>
    <dbReference type="NCBI Taxonomy" id="520843"/>
    <lineage>
        <taxon>Eukaryota</taxon>
        <taxon>Viridiplantae</taxon>
        <taxon>Streptophyta</taxon>
        <taxon>Embryophyta</taxon>
        <taxon>Tracheophyta</taxon>
        <taxon>Spermatophyta</taxon>
        <taxon>Magnoliopsida</taxon>
        <taxon>eudicotyledons</taxon>
        <taxon>Gunneridae</taxon>
        <taxon>Pentapetalae</taxon>
        <taxon>rosids</taxon>
        <taxon>fabids</taxon>
        <taxon>Fabales</taxon>
        <taxon>Fabaceae</taxon>
        <taxon>Papilionoideae</taxon>
        <taxon>50 kb inversion clade</taxon>
        <taxon>NPAAA clade</taxon>
        <taxon>indigoferoid/millettioid clade</taxon>
        <taxon>Phaseoleae</taxon>
        <taxon>Flemingia</taxon>
    </lineage>
</organism>
<evidence type="ECO:0000256" key="1">
    <source>
        <dbReference type="ARBA" id="ARBA00004479"/>
    </source>
</evidence>
<dbReference type="InterPro" id="IPR051824">
    <property type="entry name" value="LRR_Rcpt-Like_S/T_Kinase"/>
</dbReference>
<evidence type="ECO:0000256" key="6">
    <source>
        <dbReference type="ARBA" id="ARBA00022679"/>
    </source>
</evidence>
<evidence type="ECO:0000256" key="2">
    <source>
        <dbReference type="ARBA" id="ARBA00008684"/>
    </source>
</evidence>
<dbReference type="PROSITE" id="PS00108">
    <property type="entry name" value="PROTEIN_KINASE_ST"/>
    <property type="match status" value="1"/>
</dbReference>
<dbReference type="FunFam" id="3.30.200.20:FF:000015">
    <property type="entry name" value="Somatic embryogenesis receptor kinase 1"/>
    <property type="match status" value="1"/>
</dbReference>
<evidence type="ECO:0000313" key="23">
    <source>
        <dbReference type="Proteomes" id="UP001603857"/>
    </source>
</evidence>
<gene>
    <name evidence="22" type="ORF">Fmac_005064</name>
</gene>
<dbReference type="Gene3D" id="1.10.510.10">
    <property type="entry name" value="Transferase(Phosphotransferase) domain 1"/>
    <property type="match status" value="1"/>
</dbReference>
<feature type="domain" description="Protein kinase" evidence="21">
    <location>
        <begin position="106"/>
        <end position="394"/>
    </location>
</feature>
<dbReference type="Gene3D" id="3.30.200.20">
    <property type="entry name" value="Phosphorylase Kinase, domain 1"/>
    <property type="match status" value="1"/>
</dbReference>
<dbReference type="InterPro" id="IPR032675">
    <property type="entry name" value="LRR_dom_sf"/>
</dbReference>
<dbReference type="InterPro" id="IPR000719">
    <property type="entry name" value="Prot_kinase_dom"/>
</dbReference>
<evidence type="ECO:0000256" key="5">
    <source>
        <dbReference type="ARBA" id="ARBA00022614"/>
    </source>
</evidence>
<proteinExistence type="inferred from homology"/>
<dbReference type="Proteomes" id="UP001603857">
    <property type="component" value="Unassembled WGS sequence"/>
</dbReference>
<dbReference type="Pfam" id="PF07714">
    <property type="entry name" value="PK_Tyr_Ser-Thr"/>
    <property type="match status" value="1"/>
</dbReference>
<keyword evidence="23" id="KW-1185">Reference proteome</keyword>
<dbReference type="InterPro" id="IPR017441">
    <property type="entry name" value="Protein_kinase_ATP_BS"/>
</dbReference>
<evidence type="ECO:0000256" key="8">
    <source>
        <dbReference type="ARBA" id="ARBA00022729"/>
    </source>
</evidence>
<reference evidence="22 23" key="1">
    <citation type="submission" date="2024-08" db="EMBL/GenBank/DDBJ databases">
        <title>Insights into the chromosomal genome structure of Flemingia macrophylla.</title>
        <authorList>
            <person name="Ding Y."/>
            <person name="Zhao Y."/>
            <person name="Bi W."/>
            <person name="Wu M."/>
            <person name="Zhao G."/>
            <person name="Gong Y."/>
            <person name="Li W."/>
            <person name="Zhang P."/>
        </authorList>
    </citation>
    <scope>NUCLEOTIDE SEQUENCE [LARGE SCALE GENOMIC DNA]</scope>
    <source>
        <strain evidence="22">DYQJB</strain>
        <tissue evidence="22">Leaf</tissue>
    </source>
</reference>
<evidence type="ECO:0000256" key="17">
    <source>
        <dbReference type="ARBA" id="ARBA00047899"/>
    </source>
</evidence>
<comment type="catalytic activity">
    <reaction evidence="17">
        <text>L-threonyl-[protein] + ATP = O-phospho-L-threonyl-[protein] + ADP + H(+)</text>
        <dbReference type="Rhea" id="RHEA:46608"/>
        <dbReference type="Rhea" id="RHEA-COMP:11060"/>
        <dbReference type="Rhea" id="RHEA-COMP:11605"/>
        <dbReference type="ChEBI" id="CHEBI:15378"/>
        <dbReference type="ChEBI" id="CHEBI:30013"/>
        <dbReference type="ChEBI" id="CHEBI:30616"/>
        <dbReference type="ChEBI" id="CHEBI:61977"/>
        <dbReference type="ChEBI" id="CHEBI:456216"/>
        <dbReference type="EC" id="2.7.11.1"/>
    </reaction>
</comment>
<dbReference type="GO" id="GO:0004674">
    <property type="term" value="F:protein serine/threonine kinase activity"/>
    <property type="evidence" value="ECO:0007669"/>
    <property type="project" value="UniProtKB-KW"/>
</dbReference>
<dbReference type="SMART" id="SM00220">
    <property type="entry name" value="S_TKc"/>
    <property type="match status" value="1"/>
</dbReference>
<comment type="similarity">
    <text evidence="2">Belongs to the protein kinase superfamily. Ser/Thr protein kinase family.</text>
</comment>
<evidence type="ECO:0000256" key="18">
    <source>
        <dbReference type="ARBA" id="ARBA00048679"/>
    </source>
</evidence>
<keyword evidence="7" id="KW-0812">Transmembrane</keyword>
<dbReference type="PANTHER" id="PTHR48006:SF102">
    <property type="entry name" value="LEUCINE-RICH REPEAT-CONTAINING PROTEIN DDB_G0281931-RELATED"/>
    <property type="match status" value="1"/>
</dbReference>
<keyword evidence="5" id="KW-0433">Leucine-rich repeat</keyword>
<keyword evidence="8" id="KW-0732">Signal</keyword>
<evidence type="ECO:0000256" key="20">
    <source>
        <dbReference type="RuleBase" id="RU000304"/>
    </source>
</evidence>
<dbReference type="PANTHER" id="PTHR48006">
    <property type="entry name" value="LEUCINE-RICH REPEAT-CONTAINING PROTEIN DDB_G0281931-RELATED"/>
    <property type="match status" value="1"/>
</dbReference>
<keyword evidence="11" id="KW-0418">Kinase</keyword>
<evidence type="ECO:0000256" key="13">
    <source>
        <dbReference type="ARBA" id="ARBA00022989"/>
    </source>
</evidence>
<protein>
    <recommendedName>
        <fullName evidence="3">non-specific serine/threonine protein kinase</fullName>
        <ecNumber evidence="3">2.7.11.1</ecNumber>
    </recommendedName>
</protein>
<dbReference type="SUPFAM" id="SSF56112">
    <property type="entry name" value="Protein kinase-like (PK-like)"/>
    <property type="match status" value="1"/>
</dbReference>
<dbReference type="AlphaFoldDB" id="A0ABD1N6P6"/>
<evidence type="ECO:0000256" key="16">
    <source>
        <dbReference type="ARBA" id="ARBA00023180"/>
    </source>
</evidence>
<keyword evidence="15" id="KW-0675">Receptor</keyword>
<evidence type="ECO:0000259" key="21">
    <source>
        <dbReference type="PROSITE" id="PS50011"/>
    </source>
</evidence>
<keyword evidence="13" id="KW-1133">Transmembrane helix</keyword>
<dbReference type="InterPro" id="IPR011009">
    <property type="entry name" value="Kinase-like_dom_sf"/>
</dbReference>
<keyword evidence="4 20" id="KW-0723">Serine/threonine-protein kinase</keyword>
<dbReference type="InterPro" id="IPR008271">
    <property type="entry name" value="Ser/Thr_kinase_AS"/>
</dbReference>
<evidence type="ECO:0000256" key="15">
    <source>
        <dbReference type="ARBA" id="ARBA00023170"/>
    </source>
</evidence>
<evidence type="ECO:0000256" key="7">
    <source>
        <dbReference type="ARBA" id="ARBA00022692"/>
    </source>
</evidence>
<keyword evidence="16" id="KW-0325">Glycoprotein</keyword>
<name>A0ABD1N6P6_9FABA</name>
<evidence type="ECO:0000256" key="9">
    <source>
        <dbReference type="ARBA" id="ARBA00022737"/>
    </source>
</evidence>
<dbReference type="GO" id="GO:0005524">
    <property type="term" value="F:ATP binding"/>
    <property type="evidence" value="ECO:0007669"/>
    <property type="project" value="UniProtKB-UniRule"/>
</dbReference>
<evidence type="ECO:0000256" key="12">
    <source>
        <dbReference type="ARBA" id="ARBA00022840"/>
    </source>
</evidence>
<evidence type="ECO:0000256" key="14">
    <source>
        <dbReference type="ARBA" id="ARBA00023136"/>
    </source>
</evidence>
<keyword evidence="10 19" id="KW-0547">Nucleotide-binding</keyword>
<dbReference type="Gene3D" id="3.80.10.10">
    <property type="entry name" value="Ribonuclease Inhibitor"/>
    <property type="match status" value="1"/>
</dbReference>
<keyword evidence="14" id="KW-0472">Membrane</keyword>